<gene>
    <name evidence="2" type="ORF">QBC33DRAFT_52669</name>
</gene>
<dbReference type="GeneID" id="85310099"/>
<protein>
    <submittedName>
        <fullName evidence="2">Uncharacterized protein</fullName>
    </submittedName>
</protein>
<organism evidence="2 3">
    <name type="scientific">Phialemonium atrogriseum</name>
    <dbReference type="NCBI Taxonomy" id="1093897"/>
    <lineage>
        <taxon>Eukaryota</taxon>
        <taxon>Fungi</taxon>
        <taxon>Dikarya</taxon>
        <taxon>Ascomycota</taxon>
        <taxon>Pezizomycotina</taxon>
        <taxon>Sordariomycetes</taxon>
        <taxon>Sordariomycetidae</taxon>
        <taxon>Cephalothecales</taxon>
        <taxon>Cephalothecaceae</taxon>
        <taxon>Phialemonium</taxon>
    </lineage>
</organism>
<dbReference type="EMBL" id="MU839007">
    <property type="protein sequence ID" value="KAK1767669.1"/>
    <property type="molecule type" value="Genomic_DNA"/>
</dbReference>
<reference evidence="2" key="1">
    <citation type="submission" date="2023-06" db="EMBL/GenBank/DDBJ databases">
        <title>Genome-scale phylogeny and comparative genomics of the fungal order Sordariales.</title>
        <authorList>
            <consortium name="Lawrence Berkeley National Laboratory"/>
            <person name="Hensen N."/>
            <person name="Bonometti L."/>
            <person name="Westerberg I."/>
            <person name="Brannstrom I.O."/>
            <person name="Guillou S."/>
            <person name="Cros-Aarteil S."/>
            <person name="Calhoun S."/>
            <person name="Haridas S."/>
            <person name="Kuo A."/>
            <person name="Mondo S."/>
            <person name="Pangilinan J."/>
            <person name="Riley R."/>
            <person name="Labutti K."/>
            <person name="Andreopoulos B."/>
            <person name="Lipzen A."/>
            <person name="Chen C."/>
            <person name="Yanf M."/>
            <person name="Daum C."/>
            <person name="Ng V."/>
            <person name="Clum A."/>
            <person name="Steindorff A."/>
            <person name="Ohm R."/>
            <person name="Martin F."/>
            <person name="Silar P."/>
            <person name="Natvig D."/>
            <person name="Lalanne C."/>
            <person name="Gautier V."/>
            <person name="Ament-Velasquez S.L."/>
            <person name="Kruys A."/>
            <person name="Hutchinson M.I."/>
            <person name="Powell A.J."/>
            <person name="Barry K."/>
            <person name="Miller A.N."/>
            <person name="Grigoriev I.V."/>
            <person name="Debuchy R."/>
            <person name="Gladieux P."/>
            <person name="Thoren M.H."/>
            <person name="Johannesson H."/>
        </authorList>
    </citation>
    <scope>NUCLEOTIDE SEQUENCE</scope>
    <source>
        <strain evidence="2">8032-3</strain>
    </source>
</reference>
<feature type="transmembrane region" description="Helical" evidence="1">
    <location>
        <begin position="113"/>
        <end position="132"/>
    </location>
</feature>
<name>A0AAJ0FMC0_9PEZI</name>
<dbReference type="Proteomes" id="UP001244011">
    <property type="component" value="Unassembled WGS sequence"/>
</dbReference>
<proteinExistence type="predicted"/>
<keyword evidence="1" id="KW-0472">Membrane</keyword>
<dbReference type="RefSeq" id="XP_060283882.1">
    <property type="nucleotide sequence ID" value="XM_060426912.1"/>
</dbReference>
<evidence type="ECO:0000256" key="1">
    <source>
        <dbReference type="SAM" id="Phobius"/>
    </source>
</evidence>
<accession>A0AAJ0FMC0</accession>
<dbReference type="AlphaFoldDB" id="A0AAJ0FMC0"/>
<evidence type="ECO:0000313" key="3">
    <source>
        <dbReference type="Proteomes" id="UP001244011"/>
    </source>
</evidence>
<evidence type="ECO:0000313" key="2">
    <source>
        <dbReference type="EMBL" id="KAK1767669.1"/>
    </source>
</evidence>
<comment type="caution">
    <text evidence="2">The sequence shown here is derived from an EMBL/GenBank/DDBJ whole genome shotgun (WGS) entry which is preliminary data.</text>
</comment>
<sequence>MQLIANPKLRFYKYFYDIRTGVPFIPCSCWRLTISPISIVQLLALRAPPVLPPPVNRSRLQRRRSILLPPLPAGARQHGRQFDTTARKVPFVATSRLFVPSMVKTARPTRRNLPFPAVVVCMYLVPSLFIPLVHTVFPDYHRPLLPRLLGTLLLPLCWSRLPTRPNCPAPVVWYSPPLPHCSSRSFLHLPLFSFLLTRRLPTCIYPTLV</sequence>
<keyword evidence="3" id="KW-1185">Reference proteome</keyword>
<keyword evidence="1" id="KW-1133">Transmembrane helix</keyword>
<keyword evidence="1" id="KW-0812">Transmembrane</keyword>